<dbReference type="EMBL" id="JARZFX010000003">
    <property type="protein sequence ID" value="MEC5423500.1"/>
    <property type="molecule type" value="Genomic_DNA"/>
</dbReference>
<sequence>MKNLTLLGKINMGLGVVFFILGIFLFVQRFNETIDFREQYHSLSFIFIGITIFLLSFLYKKNEK</sequence>
<proteinExistence type="predicted"/>
<evidence type="ECO:0000313" key="3">
    <source>
        <dbReference type="Proteomes" id="UP001335737"/>
    </source>
</evidence>
<keyword evidence="3" id="KW-1185">Reference proteome</keyword>
<reference evidence="2 3" key="1">
    <citation type="journal article" date="2024" name="Int. J. Syst. Evol. Microbiol.">
        <title>Virgibacillus tibetensis sp. nov., isolated from salt lake on the Tibetan Plateau of China.</title>
        <authorList>
            <person name="Phurbu D."/>
            <person name="Liu Z.-X."/>
            <person name="Wang R."/>
            <person name="Zheng Y.-Y."/>
            <person name="Liu H.-C."/>
            <person name="Zhou Y.-G."/>
            <person name="Yu Y.-J."/>
            <person name="Li A.-H."/>
        </authorList>
    </citation>
    <scope>NUCLEOTIDE SEQUENCE [LARGE SCALE GENOMIC DNA]</scope>
    <source>
        <strain evidence="2 3">C22-A2</strain>
    </source>
</reference>
<keyword evidence="1" id="KW-1133">Transmembrane helix</keyword>
<keyword evidence="1" id="KW-0812">Transmembrane</keyword>
<feature type="transmembrane region" description="Helical" evidence="1">
    <location>
        <begin position="42"/>
        <end position="59"/>
    </location>
</feature>
<name>A0ABU6KEA5_9BACI</name>
<feature type="transmembrane region" description="Helical" evidence="1">
    <location>
        <begin position="12"/>
        <end position="30"/>
    </location>
</feature>
<evidence type="ECO:0000256" key="1">
    <source>
        <dbReference type="SAM" id="Phobius"/>
    </source>
</evidence>
<dbReference type="Proteomes" id="UP001335737">
    <property type="component" value="Unassembled WGS sequence"/>
</dbReference>
<evidence type="ECO:0000313" key="2">
    <source>
        <dbReference type="EMBL" id="MEC5423500.1"/>
    </source>
</evidence>
<comment type="caution">
    <text evidence="2">The sequence shown here is derived from an EMBL/GenBank/DDBJ whole genome shotgun (WGS) entry which is preliminary data.</text>
</comment>
<organism evidence="2 3">
    <name type="scientific">Virgibacillus tibetensis</name>
    <dbReference type="NCBI Taxonomy" id="3042313"/>
    <lineage>
        <taxon>Bacteria</taxon>
        <taxon>Bacillati</taxon>
        <taxon>Bacillota</taxon>
        <taxon>Bacilli</taxon>
        <taxon>Bacillales</taxon>
        <taxon>Bacillaceae</taxon>
        <taxon>Virgibacillus</taxon>
    </lineage>
</organism>
<keyword evidence="1" id="KW-0472">Membrane</keyword>
<protein>
    <submittedName>
        <fullName evidence="2">Uncharacterized protein</fullName>
    </submittedName>
</protein>
<dbReference type="RefSeq" id="WP_327607070.1">
    <property type="nucleotide sequence ID" value="NZ_JARZFX010000003.1"/>
</dbReference>
<accession>A0ABU6KEA5</accession>
<gene>
    <name evidence="2" type="ORF">QGM71_08320</name>
</gene>